<keyword evidence="2" id="KW-0689">Ribosomal protein</keyword>
<organism evidence="5 6">
    <name type="scientific">Pipistrellus nathusii</name>
    <name type="common">Nathusius' pipistrelle</name>
    <dbReference type="NCBI Taxonomy" id="59473"/>
    <lineage>
        <taxon>Eukaryota</taxon>
        <taxon>Metazoa</taxon>
        <taxon>Chordata</taxon>
        <taxon>Craniata</taxon>
        <taxon>Vertebrata</taxon>
        <taxon>Euteleostomi</taxon>
        <taxon>Mammalia</taxon>
        <taxon>Eutheria</taxon>
        <taxon>Laurasiatheria</taxon>
        <taxon>Chiroptera</taxon>
        <taxon>Yangochiroptera</taxon>
        <taxon>Vespertilionidae</taxon>
        <taxon>Pipistrellus</taxon>
    </lineage>
</organism>
<name>A0ABN9ZUG3_PIPNA</name>
<evidence type="ECO:0008006" key="7">
    <source>
        <dbReference type="Google" id="ProtNLM"/>
    </source>
</evidence>
<dbReference type="PANTHER" id="PTHR11143">
    <property type="entry name" value="60S RIBOSOMAL PROTEIN L26 FAMILY MEMBER"/>
    <property type="match status" value="1"/>
</dbReference>
<dbReference type="InterPro" id="IPR008991">
    <property type="entry name" value="Translation_prot_SH3-like_sf"/>
</dbReference>
<reference evidence="5" key="1">
    <citation type="submission" date="2023-12" db="EMBL/GenBank/DDBJ databases">
        <authorList>
            <person name="Brown T."/>
        </authorList>
    </citation>
    <scope>NUCLEOTIDE SEQUENCE</scope>
</reference>
<dbReference type="InterPro" id="IPR005756">
    <property type="entry name" value="Ribosomal_uL24_euk/arc"/>
</dbReference>
<evidence type="ECO:0000256" key="4">
    <source>
        <dbReference type="SAM" id="MobiDB-lite"/>
    </source>
</evidence>
<proteinExistence type="inferred from homology"/>
<evidence type="ECO:0000256" key="3">
    <source>
        <dbReference type="ARBA" id="ARBA00023274"/>
    </source>
</evidence>
<dbReference type="Gene3D" id="2.30.30.30">
    <property type="match status" value="1"/>
</dbReference>
<dbReference type="CDD" id="cd06089">
    <property type="entry name" value="KOW_RPL26"/>
    <property type="match status" value="1"/>
</dbReference>
<dbReference type="EMBL" id="OY882876">
    <property type="protein sequence ID" value="CAK6440351.1"/>
    <property type="molecule type" value="Genomic_DNA"/>
</dbReference>
<evidence type="ECO:0000313" key="5">
    <source>
        <dbReference type="EMBL" id="CAK6440351.1"/>
    </source>
</evidence>
<dbReference type="InterPro" id="IPR014722">
    <property type="entry name" value="Rib_uL2_dom2"/>
</dbReference>
<protein>
    <recommendedName>
        <fullName evidence="7">Ribosomal protein L26</fullName>
    </recommendedName>
</protein>
<keyword evidence="3" id="KW-0687">Ribonucleoprotein</keyword>
<dbReference type="Pfam" id="PF16906">
    <property type="entry name" value="Ribosomal_L26"/>
    <property type="match status" value="1"/>
</dbReference>
<evidence type="ECO:0000313" key="6">
    <source>
        <dbReference type="Proteomes" id="UP001314169"/>
    </source>
</evidence>
<comment type="similarity">
    <text evidence="1">Belongs to the universal ribosomal protein uL24 family.</text>
</comment>
<keyword evidence="6" id="KW-1185">Reference proteome</keyword>
<accession>A0ABN9ZUG3</accession>
<gene>
    <name evidence="5" type="ORF">MPIPNATIZW_LOCUS8657</name>
</gene>
<dbReference type="InterPro" id="IPR041988">
    <property type="entry name" value="Ribosomal_uL24_KOW"/>
</dbReference>
<sequence>MKSNPLVTSGGSKNCKGHFNTPSHMHHKIMSPLLSKELQQKYNVYSMPIRKVDEHVRRHDKGQQVGKVVQVYRKKHVIYIERRAV</sequence>
<feature type="region of interest" description="Disordered" evidence="4">
    <location>
        <begin position="1"/>
        <end position="23"/>
    </location>
</feature>
<dbReference type="Proteomes" id="UP001314169">
    <property type="component" value="Chromosome 19"/>
</dbReference>
<evidence type="ECO:0000256" key="2">
    <source>
        <dbReference type="ARBA" id="ARBA00022980"/>
    </source>
</evidence>
<feature type="compositionally biased region" description="Polar residues" evidence="4">
    <location>
        <begin position="1"/>
        <end position="12"/>
    </location>
</feature>
<dbReference type="SUPFAM" id="SSF50104">
    <property type="entry name" value="Translation proteins SH3-like domain"/>
    <property type="match status" value="1"/>
</dbReference>
<dbReference type="NCBIfam" id="TIGR01080">
    <property type="entry name" value="rplX_A_E"/>
    <property type="match status" value="1"/>
</dbReference>
<evidence type="ECO:0000256" key="1">
    <source>
        <dbReference type="ARBA" id="ARBA00010618"/>
    </source>
</evidence>